<gene>
    <name evidence="7" type="primary">lgt</name>
    <name evidence="8" type="ORF">SJI18_15395</name>
</gene>
<organism evidence="8 9">
    <name type="scientific">Clostridium frigoriphilum</name>
    <dbReference type="NCBI Taxonomy" id="443253"/>
    <lineage>
        <taxon>Bacteria</taxon>
        <taxon>Bacillati</taxon>
        <taxon>Bacillota</taxon>
        <taxon>Clostridia</taxon>
        <taxon>Eubacteriales</taxon>
        <taxon>Clostridiaceae</taxon>
        <taxon>Clostridium</taxon>
    </lineage>
</organism>
<feature type="transmembrane region" description="Helical" evidence="7">
    <location>
        <begin position="220"/>
        <end position="243"/>
    </location>
</feature>
<feature type="transmembrane region" description="Helical" evidence="7">
    <location>
        <begin position="162"/>
        <end position="183"/>
    </location>
</feature>
<dbReference type="EMBL" id="JAZHFS010000015">
    <property type="protein sequence ID" value="MEF2113690.1"/>
    <property type="molecule type" value="Genomic_DNA"/>
</dbReference>
<comment type="subcellular location">
    <subcellularLocation>
        <location evidence="7">Cell membrane</location>
        <topology evidence="7">Multi-pass membrane protein</topology>
    </subcellularLocation>
</comment>
<comment type="similarity">
    <text evidence="1 7">Belongs to the Lgt family.</text>
</comment>
<dbReference type="RefSeq" id="WP_216252300.1">
    <property type="nucleotide sequence ID" value="NZ_JAZHFS010000015.1"/>
</dbReference>
<keyword evidence="9" id="KW-1185">Reference proteome</keyword>
<dbReference type="NCBIfam" id="TIGR00544">
    <property type="entry name" value="lgt"/>
    <property type="match status" value="1"/>
</dbReference>
<keyword evidence="2 7" id="KW-1003">Cell membrane</keyword>
<evidence type="ECO:0000256" key="7">
    <source>
        <dbReference type="HAMAP-Rule" id="MF_01147"/>
    </source>
</evidence>
<feature type="transmembrane region" description="Helical" evidence="7">
    <location>
        <begin position="195"/>
        <end position="214"/>
    </location>
</feature>
<accession>A0ABU7UTE0</accession>
<dbReference type="PANTHER" id="PTHR30589:SF0">
    <property type="entry name" value="PHOSPHATIDYLGLYCEROL--PROLIPOPROTEIN DIACYLGLYCERYL TRANSFERASE"/>
    <property type="match status" value="1"/>
</dbReference>
<feature type="transmembrane region" description="Helical" evidence="7">
    <location>
        <begin position="45"/>
        <end position="66"/>
    </location>
</feature>
<evidence type="ECO:0000313" key="9">
    <source>
        <dbReference type="Proteomes" id="UP001498469"/>
    </source>
</evidence>
<evidence type="ECO:0000256" key="6">
    <source>
        <dbReference type="ARBA" id="ARBA00023136"/>
    </source>
</evidence>
<evidence type="ECO:0000256" key="4">
    <source>
        <dbReference type="ARBA" id="ARBA00022692"/>
    </source>
</evidence>
<comment type="pathway">
    <text evidence="7">Protein modification; lipoprotein biosynthesis (diacylglyceryl transfer).</text>
</comment>
<keyword evidence="5 7" id="KW-1133">Transmembrane helix</keyword>
<dbReference type="EC" id="2.5.1.145" evidence="7"/>
<dbReference type="GO" id="GO:0016757">
    <property type="term" value="F:glycosyltransferase activity"/>
    <property type="evidence" value="ECO:0007669"/>
    <property type="project" value="UniProtKB-KW"/>
</dbReference>
<feature type="transmembrane region" description="Helical" evidence="7">
    <location>
        <begin position="13"/>
        <end position="33"/>
    </location>
</feature>
<dbReference type="Proteomes" id="UP001498469">
    <property type="component" value="Unassembled WGS sequence"/>
</dbReference>
<comment type="catalytic activity">
    <reaction evidence="7">
        <text>L-cysteinyl-[prolipoprotein] + a 1,2-diacyl-sn-glycero-3-phospho-(1'-sn-glycerol) = an S-1,2-diacyl-sn-glyceryl-L-cysteinyl-[prolipoprotein] + sn-glycerol 1-phosphate + H(+)</text>
        <dbReference type="Rhea" id="RHEA:56712"/>
        <dbReference type="Rhea" id="RHEA-COMP:14679"/>
        <dbReference type="Rhea" id="RHEA-COMP:14680"/>
        <dbReference type="ChEBI" id="CHEBI:15378"/>
        <dbReference type="ChEBI" id="CHEBI:29950"/>
        <dbReference type="ChEBI" id="CHEBI:57685"/>
        <dbReference type="ChEBI" id="CHEBI:64716"/>
        <dbReference type="ChEBI" id="CHEBI:140658"/>
        <dbReference type="EC" id="2.5.1.145"/>
    </reaction>
</comment>
<evidence type="ECO:0000313" key="8">
    <source>
        <dbReference type="EMBL" id="MEF2113690.1"/>
    </source>
</evidence>
<proteinExistence type="inferred from homology"/>
<protein>
    <recommendedName>
        <fullName evidence="7">Phosphatidylglycerol--prolipoprotein diacylglyceryl transferase</fullName>
        <ecNumber evidence="7">2.5.1.145</ecNumber>
    </recommendedName>
</protein>
<keyword evidence="8" id="KW-0328">Glycosyltransferase</keyword>
<feature type="transmembrane region" description="Helical" evidence="7">
    <location>
        <begin position="86"/>
        <end position="102"/>
    </location>
</feature>
<comment type="caution">
    <text evidence="8">The sequence shown here is derived from an EMBL/GenBank/DDBJ whole genome shotgun (WGS) entry which is preliminary data.</text>
</comment>
<name>A0ABU7UTE0_9CLOT</name>
<dbReference type="HAMAP" id="MF_01147">
    <property type="entry name" value="Lgt"/>
    <property type="match status" value="1"/>
</dbReference>
<dbReference type="NCBIfam" id="NF000778">
    <property type="entry name" value="PRK00052.3-4"/>
    <property type="match status" value="1"/>
</dbReference>
<dbReference type="PANTHER" id="PTHR30589">
    <property type="entry name" value="PROLIPOPROTEIN DIACYLGLYCERYL TRANSFERASE"/>
    <property type="match status" value="1"/>
</dbReference>
<keyword evidence="3 7" id="KW-0808">Transferase</keyword>
<dbReference type="InterPro" id="IPR001640">
    <property type="entry name" value="Lgt"/>
</dbReference>
<evidence type="ECO:0000256" key="2">
    <source>
        <dbReference type="ARBA" id="ARBA00022475"/>
    </source>
</evidence>
<evidence type="ECO:0000256" key="3">
    <source>
        <dbReference type="ARBA" id="ARBA00022679"/>
    </source>
</evidence>
<feature type="binding site" evidence="7">
    <location>
        <position position="129"/>
    </location>
    <ligand>
        <name>a 1,2-diacyl-sn-glycero-3-phospho-(1'-sn-glycerol)</name>
        <dbReference type="ChEBI" id="CHEBI:64716"/>
    </ligand>
</feature>
<reference evidence="8 9" key="1">
    <citation type="submission" date="2023-11" db="EMBL/GenBank/DDBJ databases">
        <title>Draft genome sequence of a psychrophilic Clostridium strain from permafrost water brine.</title>
        <authorList>
            <person name="Shcherbakova V.A."/>
            <person name="Trubitsyn V.E."/>
            <person name="Zakharyuk A.G."/>
        </authorList>
    </citation>
    <scope>NUCLEOTIDE SEQUENCE [LARGE SCALE GENOMIC DNA]</scope>
    <source>
        <strain evidence="8 9">14F</strain>
    </source>
</reference>
<keyword evidence="4 7" id="KW-0812">Transmembrane</keyword>
<evidence type="ECO:0000256" key="5">
    <source>
        <dbReference type="ARBA" id="ARBA00022989"/>
    </source>
</evidence>
<dbReference type="Pfam" id="PF01790">
    <property type="entry name" value="LGT"/>
    <property type="match status" value="1"/>
</dbReference>
<keyword evidence="6 7" id="KW-0472">Membrane</keyword>
<comment type="function">
    <text evidence="7">Catalyzes the transfer of the diacylglyceryl group from phosphatidylglycerol to the sulfhydryl group of the N-terminal cysteine of a prolipoprotein, the first step in the formation of mature lipoproteins.</text>
</comment>
<sequence>MKPILFEFSFVKIYGYGLMIMIGILSALCLLSYRSKKEQYNEDNVWDMAILTIICGVIGGKVMYIITDIKEVLQNPSVLKNIGNGFVIYGAILGGILGIYIYSKKKAWNTLSVLDLLVPSLPLAQGFGRIGCFLAGCCYGKVTSLPIGVEFKNSPFAPANVFLIPTQIFSSIFDFMLALFLLWYDRRERKKGRLFSLYLIIYSVGRFLIEFLRGDPRGSVSILSTSQFISLFVLIIGILLFNFQRIKETIRK</sequence>
<evidence type="ECO:0000256" key="1">
    <source>
        <dbReference type="ARBA" id="ARBA00007150"/>
    </source>
</evidence>
<feature type="transmembrane region" description="Helical" evidence="7">
    <location>
        <begin position="123"/>
        <end position="142"/>
    </location>
</feature>